<reference evidence="1 2" key="1">
    <citation type="submission" date="2024-01" db="EMBL/GenBank/DDBJ databases">
        <title>The genomes of 5 underutilized Papilionoideae crops provide insights into root nodulation and disease resistanc.</title>
        <authorList>
            <person name="Jiang F."/>
        </authorList>
    </citation>
    <scope>NUCLEOTIDE SEQUENCE [LARGE SCALE GENOMIC DNA]</scope>
    <source>
        <strain evidence="1">LVBAO_FW01</strain>
        <tissue evidence="1">Leaves</tissue>
    </source>
</reference>
<protein>
    <submittedName>
        <fullName evidence="1">Uncharacterized protein</fullName>
    </submittedName>
</protein>
<keyword evidence="2" id="KW-1185">Reference proteome</keyword>
<comment type="caution">
    <text evidence="1">The sequence shown here is derived from an EMBL/GenBank/DDBJ whole genome shotgun (WGS) entry which is preliminary data.</text>
</comment>
<organism evidence="1 2">
    <name type="scientific">Canavalia gladiata</name>
    <name type="common">Sword bean</name>
    <name type="synonym">Dolichos gladiatus</name>
    <dbReference type="NCBI Taxonomy" id="3824"/>
    <lineage>
        <taxon>Eukaryota</taxon>
        <taxon>Viridiplantae</taxon>
        <taxon>Streptophyta</taxon>
        <taxon>Embryophyta</taxon>
        <taxon>Tracheophyta</taxon>
        <taxon>Spermatophyta</taxon>
        <taxon>Magnoliopsida</taxon>
        <taxon>eudicotyledons</taxon>
        <taxon>Gunneridae</taxon>
        <taxon>Pentapetalae</taxon>
        <taxon>rosids</taxon>
        <taxon>fabids</taxon>
        <taxon>Fabales</taxon>
        <taxon>Fabaceae</taxon>
        <taxon>Papilionoideae</taxon>
        <taxon>50 kb inversion clade</taxon>
        <taxon>NPAAA clade</taxon>
        <taxon>indigoferoid/millettioid clade</taxon>
        <taxon>Phaseoleae</taxon>
        <taxon>Canavalia</taxon>
    </lineage>
</organism>
<sequence length="96" mass="10776">MTEEEDARNTHVIQHELGKCSIQALQIFGLPFLGLLDHLLAEYLLEQHLSLHHGSDGERGRDISCESRNKGRKGALKYRKLQLLRASVGEGIERGS</sequence>
<accession>A0AAN9PSA0</accession>
<dbReference type="AlphaFoldDB" id="A0AAN9PSA0"/>
<dbReference type="Proteomes" id="UP001367508">
    <property type="component" value="Unassembled WGS sequence"/>
</dbReference>
<gene>
    <name evidence="1" type="ORF">VNO77_41776</name>
</gene>
<name>A0AAN9PSA0_CANGL</name>
<proteinExistence type="predicted"/>
<dbReference type="EMBL" id="JAYMYQ010000010">
    <property type="protein sequence ID" value="KAK7308177.1"/>
    <property type="molecule type" value="Genomic_DNA"/>
</dbReference>
<evidence type="ECO:0000313" key="1">
    <source>
        <dbReference type="EMBL" id="KAK7308177.1"/>
    </source>
</evidence>
<evidence type="ECO:0000313" key="2">
    <source>
        <dbReference type="Proteomes" id="UP001367508"/>
    </source>
</evidence>